<gene>
    <name evidence="3" type="ORF">ATANTOWER_017421</name>
</gene>
<name>A0ABU7A2Y1_9TELE</name>
<dbReference type="Proteomes" id="UP001345963">
    <property type="component" value="Unassembled WGS sequence"/>
</dbReference>
<evidence type="ECO:0008006" key="5">
    <source>
        <dbReference type="Google" id="ProtNLM"/>
    </source>
</evidence>
<evidence type="ECO:0000256" key="1">
    <source>
        <dbReference type="SAM" id="MobiDB-lite"/>
    </source>
</evidence>
<evidence type="ECO:0000256" key="2">
    <source>
        <dbReference type="SAM" id="Phobius"/>
    </source>
</evidence>
<organism evidence="3 4">
    <name type="scientific">Ataeniobius toweri</name>
    <dbReference type="NCBI Taxonomy" id="208326"/>
    <lineage>
        <taxon>Eukaryota</taxon>
        <taxon>Metazoa</taxon>
        <taxon>Chordata</taxon>
        <taxon>Craniata</taxon>
        <taxon>Vertebrata</taxon>
        <taxon>Euteleostomi</taxon>
        <taxon>Actinopterygii</taxon>
        <taxon>Neopterygii</taxon>
        <taxon>Teleostei</taxon>
        <taxon>Neoteleostei</taxon>
        <taxon>Acanthomorphata</taxon>
        <taxon>Ovalentaria</taxon>
        <taxon>Atherinomorphae</taxon>
        <taxon>Cyprinodontiformes</taxon>
        <taxon>Goodeidae</taxon>
        <taxon>Ataeniobius</taxon>
    </lineage>
</organism>
<feature type="compositionally biased region" description="Polar residues" evidence="1">
    <location>
        <begin position="689"/>
        <end position="699"/>
    </location>
</feature>
<keyword evidence="4" id="KW-1185">Reference proteome</keyword>
<feature type="compositionally biased region" description="Polar residues" evidence="1">
    <location>
        <begin position="492"/>
        <end position="503"/>
    </location>
</feature>
<feature type="compositionally biased region" description="Basic residues" evidence="1">
    <location>
        <begin position="862"/>
        <end position="906"/>
    </location>
</feature>
<feature type="region of interest" description="Disordered" evidence="1">
    <location>
        <begin position="530"/>
        <end position="567"/>
    </location>
</feature>
<feature type="region of interest" description="Disordered" evidence="1">
    <location>
        <begin position="1076"/>
        <end position="1269"/>
    </location>
</feature>
<keyword evidence="2" id="KW-0472">Membrane</keyword>
<feature type="compositionally biased region" description="Basic and acidic residues" evidence="1">
    <location>
        <begin position="674"/>
        <end position="687"/>
    </location>
</feature>
<feature type="compositionally biased region" description="Polar residues" evidence="1">
    <location>
        <begin position="379"/>
        <end position="402"/>
    </location>
</feature>
<protein>
    <recommendedName>
        <fullName evidence="5">Matrin-type domain-containing protein</fullName>
    </recommendedName>
</protein>
<proteinExistence type="predicted"/>
<reference evidence="3 4" key="1">
    <citation type="submission" date="2021-07" db="EMBL/GenBank/DDBJ databases">
        <authorList>
            <person name="Palmer J.M."/>
        </authorList>
    </citation>
    <scope>NUCLEOTIDE SEQUENCE [LARGE SCALE GENOMIC DNA]</scope>
    <source>
        <strain evidence="3 4">AT_MEX2019</strain>
        <tissue evidence="3">Muscle</tissue>
    </source>
</reference>
<feature type="region of interest" description="Disordered" evidence="1">
    <location>
        <begin position="492"/>
        <end position="513"/>
    </location>
</feature>
<feature type="compositionally biased region" description="Low complexity" evidence="1">
    <location>
        <begin position="153"/>
        <end position="166"/>
    </location>
</feature>
<feature type="compositionally biased region" description="Basic residues" evidence="1">
    <location>
        <begin position="839"/>
        <end position="854"/>
    </location>
</feature>
<keyword evidence="2" id="KW-1133">Transmembrane helix</keyword>
<feature type="region of interest" description="Disordered" evidence="1">
    <location>
        <begin position="105"/>
        <end position="142"/>
    </location>
</feature>
<dbReference type="EMBL" id="JAHUTI010000361">
    <property type="protein sequence ID" value="MED6232000.1"/>
    <property type="molecule type" value="Genomic_DNA"/>
</dbReference>
<feature type="region of interest" description="Disordered" evidence="1">
    <location>
        <begin position="588"/>
        <end position="731"/>
    </location>
</feature>
<feature type="compositionally biased region" description="Basic and acidic residues" evidence="1">
    <location>
        <begin position="1259"/>
        <end position="1269"/>
    </location>
</feature>
<feature type="transmembrane region" description="Helical" evidence="2">
    <location>
        <begin position="20"/>
        <end position="38"/>
    </location>
</feature>
<feature type="compositionally biased region" description="Basic residues" evidence="1">
    <location>
        <begin position="818"/>
        <end position="830"/>
    </location>
</feature>
<feature type="compositionally biased region" description="Acidic residues" evidence="1">
    <location>
        <begin position="1223"/>
        <end position="1237"/>
    </location>
</feature>
<feature type="compositionally biased region" description="Basic and acidic residues" evidence="1">
    <location>
        <begin position="907"/>
        <end position="926"/>
    </location>
</feature>
<feature type="region of interest" description="Disordered" evidence="1">
    <location>
        <begin position="450"/>
        <end position="471"/>
    </location>
</feature>
<feature type="compositionally biased region" description="Basic and acidic residues" evidence="1">
    <location>
        <begin position="640"/>
        <end position="658"/>
    </location>
</feature>
<dbReference type="Gene3D" id="3.30.70.330">
    <property type="match status" value="1"/>
</dbReference>
<dbReference type="SUPFAM" id="SSF54928">
    <property type="entry name" value="RNA-binding domain, RBD"/>
    <property type="match status" value="1"/>
</dbReference>
<feature type="compositionally biased region" description="Polar residues" evidence="1">
    <location>
        <begin position="450"/>
        <end position="460"/>
    </location>
</feature>
<feature type="compositionally biased region" description="Polar residues" evidence="1">
    <location>
        <begin position="1076"/>
        <end position="1125"/>
    </location>
</feature>
<feature type="compositionally biased region" description="Polar residues" evidence="1">
    <location>
        <begin position="1247"/>
        <end position="1257"/>
    </location>
</feature>
<comment type="caution">
    <text evidence="3">The sequence shown here is derived from an EMBL/GenBank/DDBJ whole genome shotgun (WGS) entry which is preliminary data.</text>
</comment>
<evidence type="ECO:0000313" key="3">
    <source>
        <dbReference type="EMBL" id="MED6232000.1"/>
    </source>
</evidence>
<dbReference type="InterPro" id="IPR035979">
    <property type="entry name" value="RBD_domain_sf"/>
</dbReference>
<accession>A0ABU7A2Y1</accession>
<feature type="region of interest" description="Disordered" evidence="1">
    <location>
        <begin position="377"/>
        <end position="408"/>
    </location>
</feature>
<keyword evidence="2" id="KW-0812">Transmembrane</keyword>
<feature type="compositionally biased region" description="Polar residues" evidence="1">
    <location>
        <begin position="628"/>
        <end position="637"/>
    </location>
</feature>
<dbReference type="InterPro" id="IPR012677">
    <property type="entry name" value="Nucleotide-bd_a/b_plait_sf"/>
</dbReference>
<feature type="compositionally biased region" description="Basic and acidic residues" evidence="1">
    <location>
        <begin position="127"/>
        <end position="142"/>
    </location>
</feature>
<feature type="compositionally biased region" description="Low complexity" evidence="1">
    <location>
        <begin position="277"/>
        <end position="288"/>
    </location>
</feature>
<feature type="region of interest" description="Disordered" evidence="1">
    <location>
        <begin position="274"/>
        <end position="327"/>
    </location>
</feature>
<evidence type="ECO:0000313" key="4">
    <source>
        <dbReference type="Proteomes" id="UP001345963"/>
    </source>
</evidence>
<feature type="region of interest" description="Disordered" evidence="1">
    <location>
        <begin position="147"/>
        <end position="166"/>
    </location>
</feature>
<feature type="region of interest" description="Disordered" evidence="1">
    <location>
        <begin position="807"/>
        <end position="936"/>
    </location>
</feature>
<sequence>MHVIVVLSQKDLNKDLNVLLLGRTFFIAFAFGLLSALLQKYGYPESDHFILDVVKTEALTDYQCTVGVKVTTSTPIVKKLRYAPSIPVVGGVNLLQSQRTVKTMSYPPYNPYSPRNQNPTQGQSNRDWTDRPVSSERPEMDHRRARHHIEPGSNFSSSPSSSGTCKISERAIPQMPDLPMTYRLEQRMVESERDLERSMEFFVDRTREEVVPLSLSRGPSFLSSERDEFPSTSRSVASCRDVDGDREPDDESDSSSLSWLQICKKPTEDNPVICNLSGSSDYPSSSDGRFFAPSERQHNRQSVSGSRSYDEPSPGKPMHRDDPSQPQYTPELAAVLLQGFGLEKEDLEYLLTFPEDQINSENLALILKQIRLMKEKRTSTQSYSDPQPSTSFRGPDTPSSSRGPEMDQDDIATRILKPAKVIDYGHSGSYTVVGREMGNSSKITNDCTGSMRGTYSSSSYKEPLKPSTLGVKSSSAVPLYGMTISPTNFTSMRTSVTPQSSDQPKLPPTQPVQASQEIDIPFISPMKDIDPPNEPVSHQTQAPEKTIPTFVPPKTQADPPKHLQSRPIQAPVFTNFVLSNTVTRKRPKFSTMNLLKDPNQPGEAQDTKISKPSSAPLGEGGKVGCKQGSFTDYPSRTQKQHPEADKEQEKGKLAKEQKPMSQQSKAATAPMKQQPKEQTKLPEEARQHFPTSAQQTASRSFVPRSLAAPPVQTNTEAKKHHSSVKSVSSSSASKMKVFKGQPLRSMINDYKAAEPPAFPHRCTLCDKKCTAMKDWIYHYNTSLHLQNCKLLQKQYPDWEGEVQDWRVSDKQSVSQQRSRSRSHSSHHRQRDRSSSSSRSRSRSRSSQRNRRKGRYSNSSSRSHSRSPHRHHDCKRKKEKHSSHRSRSRSSSPRHKSRSSHYYHSRSRSRERESRKKRERQSSSERSPKRRRSTSAERLAKRLLEASGVQSLSTQSDLEAVVKSMTPALLAELTKVKTASSQSSRPVLHDTKDEPLSPNLVKLRGIYSIISYTDLWNALESFGKIESLVLYRSRQEANILFQKVECAEKLRSTKSFQVKGHTISVISESCVFILPGSTSTKEQKNPPQFRSIQPADSSSSPGDKATTTGISGRTKISSLKAETSSAAEKPGAKVDGSGIKRKKAAATKDSENEPNAAKTAKLQESVAAEEEALEPEEKTEGENMETQSSAEGKAGKPAEPGESPPSSTAETPAEKHSSQLQSDLEQEAEDSWSDDESDEKTGSEPVSPGSTPSGNVTPTADRKTPLMDDYHLNPETSLTVGDQLKSLLFKECFRCYTNKKKKCFKGRLPVKLFLISDLPDYEVCSYTEEELADLLVPFGFKHEVDTIYCIPQTGLALAIMPRRKDLQNLLRQMWDGVAFKGQELCIRPVSNSIPMTPFQFYTALMKLIHYEVTDDGSRTVFFQDISPSEIQELREVLIKSSVKNFLPMLNKVFVEFESNHDVDVFGLSQSSLKGHTYKLHRMRAPVTPSKSHVRDNLPPNTERPFWITMKTDPYIFPTVTPWFKIPNYIKINKVLEFTQADCQGSKFFTIMLTNLPKDNYTNEDVASLVWPYFPAKTLTALFSNVLVLPLQRRAFVYFSHWLSFISFVKDLPYKELIINCCQLKASLVLHMENHGLSQEKLYKNLLKLSNYPVPDSDSLVERLLSVEIFDASPHIVTLVMKVVASIASFANFVPLGNRIYIEMADSQAVAQVMEKVFFLDDLTEDKNWTKVGRIEP</sequence>
<feature type="region of interest" description="Disordered" evidence="1">
    <location>
        <begin position="217"/>
        <end position="257"/>
    </location>
</feature>